<dbReference type="EMBL" id="CAVMJV010000002">
    <property type="protein sequence ID" value="CAK5016288.1"/>
    <property type="molecule type" value="Genomic_DNA"/>
</dbReference>
<comment type="caution">
    <text evidence="1">The sequence shown here is derived from an EMBL/GenBank/DDBJ whole genome shotgun (WGS) entry which is preliminary data.</text>
</comment>
<name>A0ACB0XTF5_MELEN</name>
<evidence type="ECO:0000313" key="2">
    <source>
        <dbReference type="Proteomes" id="UP001497535"/>
    </source>
</evidence>
<organism evidence="1 2">
    <name type="scientific">Meloidogyne enterolobii</name>
    <name type="common">Root-knot nematode worm</name>
    <name type="synonym">Meloidogyne mayaguensis</name>
    <dbReference type="NCBI Taxonomy" id="390850"/>
    <lineage>
        <taxon>Eukaryota</taxon>
        <taxon>Metazoa</taxon>
        <taxon>Ecdysozoa</taxon>
        <taxon>Nematoda</taxon>
        <taxon>Chromadorea</taxon>
        <taxon>Rhabditida</taxon>
        <taxon>Tylenchina</taxon>
        <taxon>Tylenchomorpha</taxon>
        <taxon>Tylenchoidea</taxon>
        <taxon>Meloidogynidae</taxon>
        <taxon>Meloidogyninae</taxon>
        <taxon>Meloidogyne</taxon>
    </lineage>
</organism>
<proteinExistence type="predicted"/>
<sequence>MIFENDYVTAKREGSSLLRVWPCIPIKNDEYSFKATNLSECFDLIPIQFKAENREHLAFLNPLTMTIEPTARKAPCSTYGKIIVEINHEVLEVNQTSGEFRKIQPRPINLRELKSYSIPEIKSHSFHQLMLVNLTDLKTHTFMSNLVRASEISYRIEQKDMHIVKTLSDQWKEAGNSLVTEIIGDYTWIWK</sequence>
<keyword evidence="2" id="KW-1185">Reference proteome</keyword>
<gene>
    <name evidence="1" type="ORF">MENTE1834_LOCUS3262</name>
</gene>
<protein>
    <submittedName>
        <fullName evidence="1">Uncharacterized protein</fullName>
    </submittedName>
</protein>
<evidence type="ECO:0000313" key="1">
    <source>
        <dbReference type="EMBL" id="CAK5016288.1"/>
    </source>
</evidence>
<reference evidence="1" key="1">
    <citation type="submission" date="2023-11" db="EMBL/GenBank/DDBJ databases">
        <authorList>
            <person name="Poullet M."/>
        </authorList>
    </citation>
    <scope>NUCLEOTIDE SEQUENCE</scope>
    <source>
        <strain evidence="1">E1834</strain>
    </source>
</reference>
<dbReference type="Proteomes" id="UP001497535">
    <property type="component" value="Unassembled WGS sequence"/>
</dbReference>
<accession>A0ACB0XTF5</accession>